<comment type="caution">
    <text evidence="1">The sequence shown here is derived from an EMBL/GenBank/DDBJ whole genome shotgun (WGS) entry which is preliminary data.</text>
</comment>
<organism evidence="1 2">
    <name type="scientific">Acetoanaerobium pronyense</name>
    <dbReference type="NCBI Taxonomy" id="1482736"/>
    <lineage>
        <taxon>Bacteria</taxon>
        <taxon>Bacillati</taxon>
        <taxon>Bacillota</taxon>
        <taxon>Clostridia</taxon>
        <taxon>Peptostreptococcales</taxon>
        <taxon>Filifactoraceae</taxon>
        <taxon>Acetoanaerobium</taxon>
    </lineage>
</organism>
<keyword evidence="2" id="KW-1185">Reference proteome</keyword>
<sequence>MSYYQKGFFIEKAIGNNSFSYSRRKSIKKIYIPKLKKSNEIILKEGLKYGFVEVDEGVELGFKGLESFLEYKSPEGVSYYIFDNHNHAFYFIYEEVFTKKIKNRQKMIHFDQHKDTRIPDLWLKDVKDIDVISFLKDIDMDIPTTISPLDRAFYYTNGVLNVGNFISPLQEENIVSDLIIVDSTYSLSESQKFLDDKESFIVDIDLDFFSEDMDYINYEIKIDIIKKFLKKASIVTIASSPFFIDFKRAEKALYDILT</sequence>
<name>A0ABS4KER5_9FIRM</name>
<gene>
    <name evidence="1" type="ORF">J2Z35_000050</name>
</gene>
<dbReference type="RefSeq" id="WP_209658147.1">
    <property type="nucleotide sequence ID" value="NZ_JAGGLI010000001.1"/>
</dbReference>
<dbReference type="Proteomes" id="UP001314903">
    <property type="component" value="Unassembled WGS sequence"/>
</dbReference>
<reference evidence="1 2" key="1">
    <citation type="submission" date="2021-03" db="EMBL/GenBank/DDBJ databases">
        <title>Genomic Encyclopedia of Type Strains, Phase IV (KMG-IV): sequencing the most valuable type-strain genomes for metagenomic binning, comparative biology and taxonomic classification.</title>
        <authorList>
            <person name="Goeker M."/>
        </authorList>
    </citation>
    <scope>NUCLEOTIDE SEQUENCE [LARGE SCALE GENOMIC DNA]</scope>
    <source>
        <strain evidence="1 2">DSM 27512</strain>
    </source>
</reference>
<protein>
    <submittedName>
        <fullName evidence="1">Uncharacterized protein</fullName>
    </submittedName>
</protein>
<accession>A0ABS4KER5</accession>
<evidence type="ECO:0000313" key="1">
    <source>
        <dbReference type="EMBL" id="MBP2026261.1"/>
    </source>
</evidence>
<dbReference type="InterPro" id="IPR024131">
    <property type="entry name" value="UPF0489"/>
</dbReference>
<evidence type="ECO:0000313" key="2">
    <source>
        <dbReference type="Proteomes" id="UP001314903"/>
    </source>
</evidence>
<proteinExistence type="predicted"/>
<dbReference type="Pfam" id="PF12640">
    <property type="entry name" value="UPF0489"/>
    <property type="match status" value="1"/>
</dbReference>
<dbReference type="EMBL" id="JAGGLI010000001">
    <property type="protein sequence ID" value="MBP2026261.1"/>
    <property type="molecule type" value="Genomic_DNA"/>
</dbReference>